<dbReference type="PANTHER" id="PTHR37390:SF1">
    <property type="entry name" value="FOLATE-BINDING PROTEIN 1"/>
    <property type="match status" value="1"/>
</dbReference>
<dbReference type="InterPro" id="IPR018143">
    <property type="entry name" value="Folate_rcpt-like"/>
</dbReference>
<dbReference type="InterPro" id="IPR053305">
    <property type="entry name" value="Folate-binding_rcpt-like"/>
</dbReference>
<feature type="domain" description="Folate receptor-like" evidence="5">
    <location>
        <begin position="32"/>
        <end position="157"/>
    </location>
</feature>
<name>A0A024UI10_9STRA</name>
<protein>
    <recommendedName>
        <fullName evidence="5">Folate receptor-like domain-containing protein</fullName>
    </recommendedName>
</protein>
<proteinExistence type="predicted"/>
<keyword evidence="2" id="KW-1015">Disulfide bond</keyword>
<feature type="region of interest" description="Disordered" evidence="3">
    <location>
        <begin position="254"/>
        <end position="300"/>
    </location>
</feature>
<feature type="transmembrane region" description="Helical" evidence="4">
    <location>
        <begin position="206"/>
        <end position="225"/>
    </location>
</feature>
<dbReference type="STRING" id="157072.A0A024UI10"/>
<reference evidence="6" key="1">
    <citation type="submission" date="2013-12" db="EMBL/GenBank/DDBJ databases">
        <title>The Genome Sequence of Aphanomyces invadans NJM9701.</title>
        <authorList>
            <consortium name="The Broad Institute Genomics Platform"/>
            <person name="Russ C."/>
            <person name="Tyler B."/>
            <person name="van West P."/>
            <person name="Dieguez-Uribeondo J."/>
            <person name="Young S.K."/>
            <person name="Zeng Q."/>
            <person name="Gargeya S."/>
            <person name="Fitzgerald M."/>
            <person name="Abouelleil A."/>
            <person name="Alvarado L."/>
            <person name="Chapman S.B."/>
            <person name="Gainer-Dewar J."/>
            <person name="Goldberg J."/>
            <person name="Griggs A."/>
            <person name="Gujja S."/>
            <person name="Hansen M."/>
            <person name="Howarth C."/>
            <person name="Imamovic A."/>
            <person name="Ireland A."/>
            <person name="Larimer J."/>
            <person name="McCowan C."/>
            <person name="Murphy C."/>
            <person name="Pearson M."/>
            <person name="Poon T.W."/>
            <person name="Priest M."/>
            <person name="Roberts A."/>
            <person name="Saif S."/>
            <person name="Shea T."/>
            <person name="Sykes S."/>
            <person name="Wortman J."/>
            <person name="Nusbaum C."/>
            <person name="Birren B."/>
        </authorList>
    </citation>
    <scope>NUCLEOTIDE SEQUENCE [LARGE SCALE GENOMIC DNA]</scope>
    <source>
        <strain evidence="6">NJM9701</strain>
    </source>
</reference>
<gene>
    <name evidence="6" type="ORF">H310_03670</name>
</gene>
<evidence type="ECO:0000313" key="6">
    <source>
        <dbReference type="EMBL" id="ETW06076.1"/>
    </source>
</evidence>
<keyword evidence="4" id="KW-0812">Transmembrane</keyword>
<dbReference type="GeneID" id="20080720"/>
<evidence type="ECO:0000256" key="1">
    <source>
        <dbReference type="ARBA" id="ARBA00022729"/>
    </source>
</evidence>
<dbReference type="OrthoDB" id="567542at2759"/>
<accession>A0A024UI10</accession>
<organism evidence="6">
    <name type="scientific">Aphanomyces invadans</name>
    <dbReference type="NCBI Taxonomy" id="157072"/>
    <lineage>
        <taxon>Eukaryota</taxon>
        <taxon>Sar</taxon>
        <taxon>Stramenopiles</taxon>
        <taxon>Oomycota</taxon>
        <taxon>Saprolegniomycetes</taxon>
        <taxon>Saprolegniales</taxon>
        <taxon>Verrucalvaceae</taxon>
        <taxon>Aphanomyces</taxon>
    </lineage>
</organism>
<dbReference type="eggNOG" id="ENOG502RZ35">
    <property type="taxonomic scope" value="Eukaryota"/>
</dbReference>
<dbReference type="PANTHER" id="PTHR37390">
    <property type="entry name" value="OS02G0592500 PROTEIN"/>
    <property type="match status" value="1"/>
</dbReference>
<dbReference type="VEuPathDB" id="FungiDB:H310_03670"/>
<dbReference type="Pfam" id="PF03024">
    <property type="entry name" value="Folate_rec"/>
    <property type="match status" value="1"/>
</dbReference>
<evidence type="ECO:0000256" key="3">
    <source>
        <dbReference type="SAM" id="MobiDB-lite"/>
    </source>
</evidence>
<dbReference type="RefSeq" id="XP_008865853.1">
    <property type="nucleotide sequence ID" value="XM_008867631.1"/>
</dbReference>
<evidence type="ECO:0000256" key="2">
    <source>
        <dbReference type="ARBA" id="ARBA00023157"/>
    </source>
</evidence>
<dbReference type="EMBL" id="KI913956">
    <property type="protein sequence ID" value="ETW06076.1"/>
    <property type="molecule type" value="Genomic_DNA"/>
</dbReference>
<keyword evidence="4" id="KW-1133">Transmembrane helix</keyword>
<feature type="compositionally biased region" description="Acidic residues" evidence="3">
    <location>
        <begin position="263"/>
        <end position="283"/>
    </location>
</feature>
<keyword evidence="1" id="KW-0732">Signal</keyword>
<keyword evidence="4" id="KW-0472">Membrane</keyword>
<evidence type="ECO:0000256" key="4">
    <source>
        <dbReference type="SAM" id="Phobius"/>
    </source>
</evidence>
<dbReference type="AlphaFoldDB" id="A0A024UI10"/>
<feature type="compositionally biased region" description="Low complexity" evidence="3">
    <location>
        <begin position="284"/>
        <end position="300"/>
    </location>
</feature>
<evidence type="ECO:0000259" key="5">
    <source>
        <dbReference type="Pfam" id="PF03024"/>
    </source>
</evidence>
<sequence>MSRSRRESTDPAALTSSQPLCRSTGGIKFDPTEPSRQQKQRSLEHCSKYWQNSCCNETHTIPLKLRVMEPHVAMFNSKCQALHEELTCSVCHPFVGTGRMDRICPDLCDDWFDACKDEFYTPDGSQALSPCYGNALICSPLHTILSTGRDFCKAMGYTPGKSTDTDGVTCFDGSVPDELGVPEPAEHMADAIFRIFQEQSEEPTEFMLVVVLVAIVGLFVSVKFFRRWSDEHNALKMEEARRRQQEAYRQAYHLGKAGAQDDATSDVDSSDDDDDDVVGDADVAEGASASGAPAAPSTTS</sequence>
<feature type="region of interest" description="Disordered" evidence="3">
    <location>
        <begin position="1"/>
        <end position="36"/>
    </location>
</feature>